<comment type="subcellular location">
    <subcellularLocation>
        <location evidence="1">Membrane</location>
        <topology evidence="1">Multi-pass membrane protein</topology>
    </subcellularLocation>
</comment>
<proteinExistence type="predicted"/>
<sequence length="221" mass="23685">MMVQENVDNSNPAPGESNDGNVEIAVSETQPLLISADTDASKTTFSSFSSREWGILVMLASANLLSVVAYSCIAPFYPKEAKTKGLSDFEIGLTFGIFELVIFLGSPIAGKLGILQTCGGIGFSLGPFLGGMLYDLGGFRLPFYSLGMAMFCIAFLSRLLIPADLGRMPYSCCSTRLNAPRYRLLWRMAAPRSCRGPGCGVPSFASPFAPGPLLKRELKLA</sequence>
<dbReference type="InterPro" id="IPR036259">
    <property type="entry name" value="MFS_trans_sf"/>
</dbReference>
<dbReference type="EMBL" id="UYRV01114878">
    <property type="protein sequence ID" value="VDN29167.1"/>
    <property type="molecule type" value="Genomic_DNA"/>
</dbReference>
<feature type="transmembrane region" description="Helical" evidence="7">
    <location>
        <begin position="114"/>
        <end position="134"/>
    </location>
</feature>
<feature type="transmembrane region" description="Helical" evidence="7">
    <location>
        <begin position="53"/>
        <end position="77"/>
    </location>
</feature>
<evidence type="ECO:0000256" key="2">
    <source>
        <dbReference type="ARBA" id="ARBA00022448"/>
    </source>
</evidence>
<dbReference type="OrthoDB" id="446368at2759"/>
<protein>
    <recommendedName>
        <fullName evidence="10">Major facilitator superfamily (MFS) profile domain-containing protein</fullName>
    </recommendedName>
</protein>
<evidence type="ECO:0000256" key="5">
    <source>
        <dbReference type="ARBA" id="ARBA00023136"/>
    </source>
</evidence>
<dbReference type="InterPro" id="IPR050930">
    <property type="entry name" value="MFS_Vesicular_Transporter"/>
</dbReference>
<dbReference type="Gene3D" id="1.20.1250.20">
    <property type="entry name" value="MFS general substrate transporter like domains"/>
    <property type="match status" value="2"/>
</dbReference>
<keyword evidence="5 7" id="KW-0472">Membrane</keyword>
<keyword evidence="3 7" id="KW-0812">Transmembrane</keyword>
<keyword evidence="9" id="KW-1185">Reference proteome</keyword>
<dbReference type="GO" id="GO:0022857">
    <property type="term" value="F:transmembrane transporter activity"/>
    <property type="evidence" value="ECO:0007669"/>
    <property type="project" value="TreeGrafter"/>
</dbReference>
<feature type="transmembrane region" description="Helical" evidence="7">
    <location>
        <begin position="89"/>
        <end position="108"/>
    </location>
</feature>
<gene>
    <name evidence="8" type="ORF">CGOC_LOCUS11183</name>
</gene>
<dbReference type="AlphaFoldDB" id="A0A3P7N397"/>
<name>A0A3P7N397_CYLGO</name>
<feature type="compositionally biased region" description="Polar residues" evidence="6">
    <location>
        <begin position="1"/>
        <end position="12"/>
    </location>
</feature>
<evidence type="ECO:0000256" key="6">
    <source>
        <dbReference type="SAM" id="MobiDB-lite"/>
    </source>
</evidence>
<evidence type="ECO:0000256" key="7">
    <source>
        <dbReference type="SAM" id="Phobius"/>
    </source>
</evidence>
<reference evidence="8 9" key="1">
    <citation type="submission" date="2018-11" db="EMBL/GenBank/DDBJ databases">
        <authorList>
            <consortium name="Pathogen Informatics"/>
        </authorList>
    </citation>
    <scope>NUCLEOTIDE SEQUENCE [LARGE SCALE GENOMIC DNA]</scope>
</reference>
<dbReference type="PANTHER" id="PTHR23506:SF26">
    <property type="entry name" value="MFS-TYPE TRANSPORTER SLC18B1"/>
    <property type="match status" value="1"/>
</dbReference>
<evidence type="ECO:0000313" key="9">
    <source>
        <dbReference type="Proteomes" id="UP000271889"/>
    </source>
</evidence>
<evidence type="ECO:0000313" key="8">
    <source>
        <dbReference type="EMBL" id="VDN29167.1"/>
    </source>
</evidence>
<dbReference type="GO" id="GO:0016020">
    <property type="term" value="C:membrane"/>
    <property type="evidence" value="ECO:0007669"/>
    <property type="project" value="UniProtKB-SubCell"/>
</dbReference>
<dbReference type="SUPFAM" id="SSF103473">
    <property type="entry name" value="MFS general substrate transporter"/>
    <property type="match status" value="1"/>
</dbReference>
<organism evidence="8 9">
    <name type="scientific">Cylicostephanus goldi</name>
    <name type="common">Nematode worm</name>
    <dbReference type="NCBI Taxonomy" id="71465"/>
    <lineage>
        <taxon>Eukaryota</taxon>
        <taxon>Metazoa</taxon>
        <taxon>Ecdysozoa</taxon>
        <taxon>Nematoda</taxon>
        <taxon>Chromadorea</taxon>
        <taxon>Rhabditida</taxon>
        <taxon>Rhabditina</taxon>
        <taxon>Rhabditomorpha</taxon>
        <taxon>Strongyloidea</taxon>
        <taxon>Strongylidae</taxon>
        <taxon>Cylicostephanus</taxon>
    </lineage>
</organism>
<keyword evidence="2" id="KW-0813">Transport</keyword>
<keyword evidence="4 7" id="KW-1133">Transmembrane helix</keyword>
<accession>A0A3P7N397</accession>
<feature type="region of interest" description="Disordered" evidence="6">
    <location>
        <begin position="1"/>
        <end position="21"/>
    </location>
</feature>
<feature type="transmembrane region" description="Helical" evidence="7">
    <location>
        <begin position="141"/>
        <end position="161"/>
    </location>
</feature>
<evidence type="ECO:0000256" key="4">
    <source>
        <dbReference type="ARBA" id="ARBA00022989"/>
    </source>
</evidence>
<dbReference type="Proteomes" id="UP000271889">
    <property type="component" value="Unassembled WGS sequence"/>
</dbReference>
<evidence type="ECO:0008006" key="10">
    <source>
        <dbReference type="Google" id="ProtNLM"/>
    </source>
</evidence>
<evidence type="ECO:0000256" key="1">
    <source>
        <dbReference type="ARBA" id="ARBA00004141"/>
    </source>
</evidence>
<evidence type="ECO:0000256" key="3">
    <source>
        <dbReference type="ARBA" id="ARBA00022692"/>
    </source>
</evidence>
<dbReference type="PANTHER" id="PTHR23506">
    <property type="entry name" value="GH10249P"/>
    <property type="match status" value="1"/>
</dbReference>